<evidence type="ECO:0000256" key="9">
    <source>
        <dbReference type="ARBA" id="ARBA00022741"/>
    </source>
</evidence>
<keyword evidence="13 17" id="KW-0472">Membrane</keyword>
<dbReference type="SUPFAM" id="SSF52058">
    <property type="entry name" value="L domain-like"/>
    <property type="match status" value="1"/>
</dbReference>
<name>A0AAW1XPM3_RUBAR</name>
<reference evidence="19 20" key="1">
    <citation type="journal article" date="2023" name="G3 (Bethesda)">
        <title>A chromosome-length genome assembly and annotation of blackberry (Rubus argutus, cv. 'Hillquist').</title>
        <authorList>
            <person name="Bruna T."/>
            <person name="Aryal R."/>
            <person name="Dudchenko O."/>
            <person name="Sargent D.J."/>
            <person name="Mead D."/>
            <person name="Buti M."/>
            <person name="Cavallini A."/>
            <person name="Hytonen T."/>
            <person name="Andres J."/>
            <person name="Pham M."/>
            <person name="Weisz D."/>
            <person name="Mascagni F."/>
            <person name="Usai G."/>
            <person name="Natali L."/>
            <person name="Bassil N."/>
            <person name="Fernandez G.E."/>
            <person name="Lomsadze A."/>
            <person name="Armour M."/>
            <person name="Olukolu B."/>
            <person name="Poorten T."/>
            <person name="Britton C."/>
            <person name="Davik J."/>
            <person name="Ashrafi H."/>
            <person name="Aiden E.L."/>
            <person name="Borodovsky M."/>
            <person name="Worthington M."/>
        </authorList>
    </citation>
    <scope>NUCLEOTIDE SEQUENCE [LARGE SCALE GENOMIC DNA]</scope>
    <source>
        <strain evidence="19">PI 553951</strain>
    </source>
</reference>
<dbReference type="InterPro" id="IPR055414">
    <property type="entry name" value="LRR_R13L4/SHOC2-like"/>
</dbReference>
<dbReference type="FunFam" id="3.80.10.10:FF:000542">
    <property type="entry name" value="Leucine-rich repeat protein kinase family protein"/>
    <property type="match status" value="1"/>
</dbReference>
<dbReference type="GO" id="GO:0004674">
    <property type="term" value="F:protein serine/threonine kinase activity"/>
    <property type="evidence" value="ECO:0007669"/>
    <property type="project" value="UniProtKB-KW"/>
</dbReference>
<dbReference type="EMBL" id="JBEDUW010000003">
    <property type="protein sequence ID" value="KAK9938705.1"/>
    <property type="molecule type" value="Genomic_DNA"/>
</dbReference>
<evidence type="ECO:0000256" key="1">
    <source>
        <dbReference type="ARBA" id="ARBA00004479"/>
    </source>
</evidence>
<evidence type="ECO:0000256" key="8">
    <source>
        <dbReference type="ARBA" id="ARBA00022737"/>
    </source>
</evidence>
<dbReference type="PANTHER" id="PTHR45974:SF266">
    <property type="entry name" value="LEUCINE-RICH REPEAT RECEPTOR PROTEIN KINASE HPCA1"/>
    <property type="match status" value="1"/>
</dbReference>
<keyword evidence="10" id="KW-0418">Kinase</keyword>
<evidence type="ECO:0000313" key="19">
    <source>
        <dbReference type="EMBL" id="KAK9938705.1"/>
    </source>
</evidence>
<dbReference type="PROSITE" id="PS00107">
    <property type="entry name" value="PROTEIN_KINASE_ATP"/>
    <property type="match status" value="1"/>
</dbReference>
<dbReference type="Gene3D" id="3.30.200.20">
    <property type="entry name" value="Phosphorylase Kinase, domain 1"/>
    <property type="match status" value="1"/>
</dbReference>
<dbReference type="PROSITE" id="PS50011">
    <property type="entry name" value="PROTEIN_KINASE_DOM"/>
    <property type="match status" value="1"/>
</dbReference>
<dbReference type="CDD" id="cd14066">
    <property type="entry name" value="STKc_IRAK"/>
    <property type="match status" value="1"/>
</dbReference>
<evidence type="ECO:0000256" key="2">
    <source>
        <dbReference type="ARBA" id="ARBA00012513"/>
    </source>
</evidence>
<keyword evidence="12 17" id="KW-1133">Transmembrane helix</keyword>
<keyword evidence="5" id="KW-0808">Transferase</keyword>
<dbReference type="FunFam" id="1.10.510.10:FF:000453">
    <property type="entry name" value="LRR receptor-like serine/threonine-protein kinase HSL2"/>
    <property type="match status" value="1"/>
</dbReference>
<comment type="caution">
    <text evidence="19">The sequence shown here is derived from an EMBL/GenBank/DDBJ whole genome shotgun (WGS) entry which is preliminary data.</text>
</comment>
<dbReference type="Pfam" id="PF07714">
    <property type="entry name" value="PK_Tyr_Ser-Thr"/>
    <property type="match status" value="1"/>
</dbReference>
<evidence type="ECO:0000256" key="3">
    <source>
        <dbReference type="ARBA" id="ARBA00022527"/>
    </source>
</evidence>
<keyword evidence="15" id="KW-0325">Glycoprotein</keyword>
<sequence>MTKEVLLPTVHKLMGQTRATHVIMLLVLIGFFVIGTEGNDQDYITIRTFMDDWGIKPPSWVGSDPCANWEGINCTISRITAISLADMGLKGQLSSDIDLSELQILDLSSNKDLTGPLPASIGNLTKLVYLNLVDCRFSGPIPATIGSLKKLSYLSLKNNRFSGPIPPSMGYMSNLAFLDISGNKLGDSIPVSNGTTPGLDMLQNTKHFHFSNNQLSGSIPPQLFNSNMSLIHLLFDRNNFTGSIPSTIGLMKTLTAVRLDRNSLSGPVPSSLSNLTNVAELHLSNNWLTGPVPNLTDMTSLNYVDISNNTFDAPDFPNWFSALISVTTLMMENTGLQGQVPQALFSLEYLETLILRNNNLTGSLDIGTTYGNQLQLIDLQKNNITDLGQNNEGSNYTLILVENPICDGSQNNIAKNYCNISPTNSSNSTPPKNSAITSVLSNQTLEGRPINFGPYSLLPSADSGGSNKALIIGAAIGGSVLLSLLVLVGVYALHQKKRADKTLSDSILLMQRTGISSADGPQLKGARLFSFEELKKCTNGFSEVNNIGSGGYGQVYQGVLPTGQMVAIKRAKRESMQGAPEFKVEVELLSRVHHKNLVSLVGFCLEHGEQMLVYEFVPNGDLRDTLSGKSGIRLDWMRRLNVALGAARGLAYLHEYANPTIIHRDIKSNNILLDKDLEPKVADFGLSKSMAASGMNSETTVKGTLGYLDPEYYMTQKLTEKSDVYSFGVVMLELITGRSPIEKGMYIVRLIRMTMDKTKDLYNLDDILDPFIGLRTELNGLEKFVDLAMSCVEDLQDKRPRMGEVVKQIENIIQTAALNATTKNPPSTAASYEEYASQDSSKDIYSRDFDYSGVFAFEDRGSSSMTKLVS</sequence>
<evidence type="ECO:0000259" key="18">
    <source>
        <dbReference type="PROSITE" id="PS50011"/>
    </source>
</evidence>
<dbReference type="Gene3D" id="1.10.510.10">
    <property type="entry name" value="Transferase(Phosphotransferase) domain 1"/>
    <property type="match status" value="1"/>
</dbReference>
<protein>
    <recommendedName>
        <fullName evidence="2">non-specific serine/threonine protein kinase</fullName>
        <ecNumber evidence="2">2.7.11.1</ecNumber>
    </recommendedName>
</protein>
<keyword evidence="7" id="KW-0732">Signal</keyword>
<feature type="transmembrane region" description="Helical" evidence="17">
    <location>
        <begin position="21"/>
        <end position="38"/>
    </location>
</feature>
<accession>A0AAW1XPM3</accession>
<dbReference type="EC" id="2.7.11.1" evidence="2"/>
<evidence type="ECO:0000256" key="12">
    <source>
        <dbReference type="ARBA" id="ARBA00022989"/>
    </source>
</evidence>
<dbReference type="InterPro" id="IPR011009">
    <property type="entry name" value="Kinase-like_dom_sf"/>
</dbReference>
<evidence type="ECO:0000256" key="7">
    <source>
        <dbReference type="ARBA" id="ARBA00022729"/>
    </source>
</evidence>
<evidence type="ECO:0000256" key="16">
    <source>
        <dbReference type="PROSITE-ProRule" id="PRU10141"/>
    </source>
</evidence>
<keyword evidence="20" id="KW-1185">Reference proteome</keyword>
<keyword evidence="11 16" id="KW-0067">ATP-binding</keyword>
<dbReference type="SUPFAM" id="SSF56112">
    <property type="entry name" value="Protein kinase-like (PK-like)"/>
    <property type="match status" value="1"/>
</dbReference>
<dbReference type="InterPro" id="IPR000719">
    <property type="entry name" value="Prot_kinase_dom"/>
</dbReference>
<feature type="binding site" evidence="16">
    <location>
        <position position="569"/>
    </location>
    <ligand>
        <name>ATP</name>
        <dbReference type="ChEBI" id="CHEBI:30616"/>
    </ligand>
</feature>
<evidence type="ECO:0000256" key="13">
    <source>
        <dbReference type="ARBA" id="ARBA00023136"/>
    </source>
</evidence>
<evidence type="ECO:0000256" key="17">
    <source>
        <dbReference type="SAM" id="Phobius"/>
    </source>
</evidence>
<dbReference type="InterPro" id="IPR017441">
    <property type="entry name" value="Protein_kinase_ATP_BS"/>
</dbReference>
<dbReference type="Gene3D" id="3.80.10.10">
    <property type="entry name" value="Ribonuclease Inhibitor"/>
    <property type="match status" value="3"/>
</dbReference>
<keyword evidence="6 17" id="KW-0812">Transmembrane</keyword>
<dbReference type="FunFam" id="3.80.10.10:FF:000363">
    <property type="entry name" value="Leucine-rich repeat family protein"/>
    <property type="match status" value="1"/>
</dbReference>
<keyword evidence="9 16" id="KW-0547">Nucleotide-binding</keyword>
<evidence type="ECO:0000256" key="11">
    <source>
        <dbReference type="ARBA" id="ARBA00022840"/>
    </source>
</evidence>
<dbReference type="Proteomes" id="UP001457282">
    <property type="component" value="Unassembled WGS sequence"/>
</dbReference>
<dbReference type="InterPro" id="IPR008271">
    <property type="entry name" value="Ser/Thr_kinase_AS"/>
</dbReference>
<evidence type="ECO:0000256" key="5">
    <source>
        <dbReference type="ARBA" id="ARBA00022679"/>
    </source>
</evidence>
<evidence type="ECO:0000256" key="4">
    <source>
        <dbReference type="ARBA" id="ARBA00022614"/>
    </source>
</evidence>
<comment type="subcellular location">
    <subcellularLocation>
        <location evidence="1">Membrane</location>
        <topology evidence="1">Single-pass type I membrane protein</topology>
    </subcellularLocation>
</comment>
<keyword evidence="3" id="KW-0723">Serine/threonine-protein kinase</keyword>
<dbReference type="Pfam" id="PF23598">
    <property type="entry name" value="LRR_14"/>
    <property type="match status" value="1"/>
</dbReference>
<organism evidence="19 20">
    <name type="scientific">Rubus argutus</name>
    <name type="common">Southern blackberry</name>
    <dbReference type="NCBI Taxonomy" id="59490"/>
    <lineage>
        <taxon>Eukaryota</taxon>
        <taxon>Viridiplantae</taxon>
        <taxon>Streptophyta</taxon>
        <taxon>Embryophyta</taxon>
        <taxon>Tracheophyta</taxon>
        <taxon>Spermatophyta</taxon>
        <taxon>Magnoliopsida</taxon>
        <taxon>eudicotyledons</taxon>
        <taxon>Gunneridae</taxon>
        <taxon>Pentapetalae</taxon>
        <taxon>rosids</taxon>
        <taxon>fabids</taxon>
        <taxon>Rosales</taxon>
        <taxon>Rosaceae</taxon>
        <taxon>Rosoideae</taxon>
        <taxon>Rosoideae incertae sedis</taxon>
        <taxon>Rubus</taxon>
    </lineage>
</organism>
<gene>
    <name evidence="19" type="ORF">M0R45_015427</name>
</gene>
<feature type="domain" description="Protein kinase" evidence="18">
    <location>
        <begin position="541"/>
        <end position="813"/>
    </location>
</feature>
<evidence type="ECO:0000313" key="20">
    <source>
        <dbReference type="Proteomes" id="UP001457282"/>
    </source>
</evidence>
<dbReference type="InterPro" id="IPR001245">
    <property type="entry name" value="Ser-Thr/Tyr_kinase_cat_dom"/>
</dbReference>
<proteinExistence type="predicted"/>
<dbReference type="AlphaFoldDB" id="A0AAW1XPM3"/>
<dbReference type="GO" id="GO:0005524">
    <property type="term" value="F:ATP binding"/>
    <property type="evidence" value="ECO:0007669"/>
    <property type="project" value="UniProtKB-UniRule"/>
</dbReference>
<keyword evidence="14" id="KW-0675">Receptor</keyword>
<evidence type="ECO:0000256" key="15">
    <source>
        <dbReference type="ARBA" id="ARBA00023180"/>
    </source>
</evidence>
<dbReference type="FunFam" id="3.30.200.20:FF:000328">
    <property type="entry name" value="Leucine-rich repeat protein kinase family protein"/>
    <property type="match status" value="1"/>
</dbReference>
<dbReference type="SMART" id="SM00220">
    <property type="entry name" value="S_TKc"/>
    <property type="match status" value="1"/>
</dbReference>
<keyword evidence="4" id="KW-0433">Leucine-rich repeat</keyword>
<feature type="transmembrane region" description="Helical" evidence="17">
    <location>
        <begin position="469"/>
        <end position="493"/>
    </location>
</feature>
<dbReference type="PROSITE" id="PS00108">
    <property type="entry name" value="PROTEIN_KINASE_ST"/>
    <property type="match status" value="1"/>
</dbReference>
<keyword evidence="8" id="KW-0677">Repeat</keyword>
<evidence type="ECO:0000256" key="14">
    <source>
        <dbReference type="ARBA" id="ARBA00023170"/>
    </source>
</evidence>
<dbReference type="InterPro" id="IPR032675">
    <property type="entry name" value="LRR_dom_sf"/>
</dbReference>
<evidence type="ECO:0000256" key="6">
    <source>
        <dbReference type="ARBA" id="ARBA00022692"/>
    </source>
</evidence>
<dbReference type="PANTHER" id="PTHR45974">
    <property type="entry name" value="RECEPTOR-LIKE PROTEIN 55"/>
    <property type="match status" value="1"/>
</dbReference>
<evidence type="ECO:0000256" key="10">
    <source>
        <dbReference type="ARBA" id="ARBA00022777"/>
    </source>
</evidence>
<dbReference type="GO" id="GO:0016020">
    <property type="term" value="C:membrane"/>
    <property type="evidence" value="ECO:0007669"/>
    <property type="project" value="UniProtKB-SubCell"/>
</dbReference>